<evidence type="ECO:0000313" key="7">
    <source>
        <dbReference type="Proteomes" id="UP000199533"/>
    </source>
</evidence>
<dbReference type="Gene3D" id="3.20.20.80">
    <property type="entry name" value="Glycosidases"/>
    <property type="match status" value="1"/>
</dbReference>
<dbReference type="AlphaFoldDB" id="A0A1I4DY03"/>
<gene>
    <name evidence="6" type="ORF">SAMN05216302_102428</name>
</gene>
<dbReference type="GO" id="GO:0019156">
    <property type="term" value="F:isoamylase activity"/>
    <property type="evidence" value="ECO:0007669"/>
    <property type="project" value="UniProtKB-ARBA"/>
</dbReference>
<evidence type="ECO:0000256" key="4">
    <source>
        <dbReference type="ARBA" id="ARBA00023295"/>
    </source>
</evidence>
<comment type="similarity">
    <text evidence="1">Belongs to the glycosyl hydrolase 13 family.</text>
</comment>
<keyword evidence="4" id="KW-0326">Glycosidase</keyword>
<sequence>MADIATTLNAPRLRVGVPLPLGAYEYSGGLNLAVFSRHATQVSVLLFDAPSSAEMPCHSIELDPTQHRTGDIWHVWIEGLGRGAIYAWRVDGPYQPELGHRFNRHKVLLDPYAAALVGTDCWNFACACGFDAASPMFDLSFSNEDDIQWQAKCLVSDNDFNWQDDRRLHLAWADTVIYESHVRGFTVHPSAKVTQPGTYLGLIEKIPYLKELGITAVELMPVQEFFENELVRNNPLNGKRLRNYWGYSTVAFFAPKESYASRREPGGQLIEFKTMVKTLHRAGIEVILDIVFNHTAEGNESGPTLNFRGLDNRIYYLLGDDRRYYKNYSGTGNTLNSNHPVVRDYILDCLRHWVMEMHVDGFRFDLASALGRDAQGNLIANPPLLERIAEDPILRDVKLIAEAWDAGGAYQVGSFPGQRWSEWNGRFRDDVRRFWRGDIGMLGAFANRIAGSSDIYQHDGKQPVNSINFITCHDGFTLNDLVSYRNKHNEANGENNVDGDNNNYSDNYGIEGATDDPAIEEVRLRQIKNFIATLLIARGVPMLLGGDEFRRTQGGNNNAYCQDNETSWYNWEHLRQHSEIFRFTRQMIALRKHHKILRHETFYTAQDIRWLSPRGTTPQWNSTERTFGCIIDAPDSIEPALCLLFNAGQDEVDFVLPAILNGCLWRIVVDTAQPTPHDINIPGDEPLLQKQGRYSLQNHSLVILIGG</sequence>
<dbReference type="InterPro" id="IPR006047">
    <property type="entry name" value="GH13_cat_dom"/>
</dbReference>
<dbReference type="InterPro" id="IPR048650">
    <property type="entry name" value="ISOA1-3-like_C"/>
</dbReference>
<dbReference type="SUPFAM" id="SSF51011">
    <property type="entry name" value="Glycosyl hydrolase domain"/>
    <property type="match status" value="1"/>
</dbReference>
<dbReference type="CDD" id="cd11326">
    <property type="entry name" value="AmyAc_Glg_debranch"/>
    <property type="match status" value="1"/>
</dbReference>
<dbReference type="Proteomes" id="UP000199533">
    <property type="component" value="Unassembled WGS sequence"/>
</dbReference>
<dbReference type="Pfam" id="PF02922">
    <property type="entry name" value="CBM_48"/>
    <property type="match status" value="1"/>
</dbReference>
<dbReference type="OrthoDB" id="3236218at2"/>
<dbReference type="STRING" id="52441.SAMN05216302_102428"/>
<dbReference type="GO" id="GO:0004135">
    <property type="term" value="F:amylo-alpha-1,6-glucosidase activity"/>
    <property type="evidence" value="ECO:0007669"/>
    <property type="project" value="InterPro"/>
</dbReference>
<evidence type="ECO:0000256" key="3">
    <source>
        <dbReference type="ARBA" id="ARBA00022946"/>
    </source>
</evidence>
<dbReference type="PANTHER" id="PTHR43002">
    <property type="entry name" value="GLYCOGEN DEBRANCHING ENZYME"/>
    <property type="match status" value="1"/>
</dbReference>
<keyword evidence="3" id="KW-0809">Transit peptide</keyword>
<name>A0A1I4DY03_9PROT</name>
<accession>A0A1I4DY03</accession>
<dbReference type="InterPro" id="IPR013783">
    <property type="entry name" value="Ig-like_fold"/>
</dbReference>
<dbReference type="InterPro" id="IPR004193">
    <property type="entry name" value="Glyco_hydro_13_N"/>
</dbReference>
<dbReference type="SMART" id="SM00642">
    <property type="entry name" value="Aamy"/>
    <property type="match status" value="1"/>
</dbReference>
<keyword evidence="2" id="KW-0378">Hydrolase</keyword>
<dbReference type="FunFam" id="3.20.20.80:FF:000054">
    <property type="entry name" value="Glycogen debranching enzyme"/>
    <property type="match status" value="1"/>
</dbReference>
<dbReference type="InterPro" id="IPR013780">
    <property type="entry name" value="Glyco_hydro_b"/>
</dbReference>
<evidence type="ECO:0000259" key="5">
    <source>
        <dbReference type="SMART" id="SM00642"/>
    </source>
</evidence>
<organism evidence="6 7">
    <name type="scientific">Nitrosomonas aestuarii</name>
    <dbReference type="NCBI Taxonomy" id="52441"/>
    <lineage>
        <taxon>Bacteria</taxon>
        <taxon>Pseudomonadati</taxon>
        <taxon>Pseudomonadota</taxon>
        <taxon>Betaproteobacteria</taxon>
        <taxon>Nitrosomonadales</taxon>
        <taxon>Nitrosomonadaceae</taxon>
        <taxon>Nitrosomonas</taxon>
    </lineage>
</organism>
<dbReference type="Pfam" id="PF00128">
    <property type="entry name" value="Alpha-amylase"/>
    <property type="match status" value="1"/>
</dbReference>
<evidence type="ECO:0000256" key="2">
    <source>
        <dbReference type="ARBA" id="ARBA00022801"/>
    </source>
</evidence>
<dbReference type="Gene3D" id="2.60.40.10">
    <property type="entry name" value="Immunoglobulins"/>
    <property type="match status" value="1"/>
</dbReference>
<dbReference type="InterPro" id="IPR017853">
    <property type="entry name" value="GH"/>
</dbReference>
<feature type="domain" description="Glycosyl hydrolase family 13 catalytic" evidence="5">
    <location>
        <begin position="179"/>
        <end position="591"/>
    </location>
</feature>
<protein>
    <submittedName>
        <fullName evidence="6">Glycogen operon protein</fullName>
    </submittedName>
</protein>
<dbReference type="SUPFAM" id="SSF81296">
    <property type="entry name" value="E set domains"/>
    <property type="match status" value="1"/>
</dbReference>
<dbReference type="InterPro" id="IPR014756">
    <property type="entry name" value="Ig_E-set"/>
</dbReference>
<dbReference type="NCBIfam" id="TIGR02100">
    <property type="entry name" value="glgX_debranch"/>
    <property type="match status" value="1"/>
</dbReference>
<evidence type="ECO:0000313" key="6">
    <source>
        <dbReference type="EMBL" id="SFK98295.1"/>
    </source>
</evidence>
<dbReference type="InterPro" id="IPR011837">
    <property type="entry name" value="Glycogen_debranch_GlgX"/>
</dbReference>
<proteinExistence type="inferred from homology"/>
<dbReference type="RefSeq" id="WP_090701226.1">
    <property type="nucleotide sequence ID" value="NZ_FOSP01000024.1"/>
</dbReference>
<dbReference type="EMBL" id="FOSP01000024">
    <property type="protein sequence ID" value="SFK98295.1"/>
    <property type="molecule type" value="Genomic_DNA"/>
</dbReference>
<evidence type="ECO:0000256" key="1">
    <source>
        <dbReference type="ARBA" id="ARBA00008061"/>
    </source>
</evidence>
<dbReference type="Pfam" id="PF21156">
    <property type="entry name" value="ISOA1-3_C"/>
    <property type="match status" value="1"/>
</dbReference>
<reference evidence="7" key="1">
    <citation type="submission" date="2016-10" db="EMBL/GenBank/DDBJ databases">
        <authorList>
            <person name="Varghese N."/>
            <person name="Submissions S."/>
        </authorList>
    </citation>
    <scope>NUCLEOTIDE SEQUENCE [LARGE SCALE GENOMIC DNA]</scope>
    <source>
        <strain evidence="7">Nm69</strain>
    </source>
</reference>
<dbReference type="Gene3D" id="2.60.40.1180">
    <property type="entry name" value="Golgi alpha-mannosidase II"/>
    <property type="match status" value="1"/>
</dbReference>
<dbReference type="InterPro" id="IPR044505">
    <property type="entry name" value="GlgX_Isoamylase_N_E_set"/>
</dbReference>
<keyword evidence="7" id="KW-1185">Reference proteome</keyword>
<dbReference type="CDD" id="cd02856">
    <property type="entry name" value="E_set_GDE_Isoamylase_N"/>
    <property type="match status" value="1"/>
</dbReference>
<dbReference type="GO" id="GO:0005980">
    <property type="term" value="P:glycogen catabolic process"/>
    <property type="evidence" value="ECO:0007669"/>
    <property type="project" value="InterPro"/>
</dbReference>
<dbReference type="SUPFAM" id="SSF51445">
    <property type="entry name" value="(Trans)glycosidases"/>
    <property type="match status" value="1"/>
</dbReference>